<accession>A0A0S2SIS9</accession>
<dbReference type="EMBL" id="CP013067">
    <property type="protein sequence ID" value="ALP41617.1"/>
    <property type="molecule type" value="Genomic_DNA"/>
</dbReference>
<organism evidence="1 2">
    <name type="scientific">Aeromonas schubertii</name>
    <dbReference type="NCBI Taxonomy" id="652"/>
    <lineage>
        <taxon>Bacteria</taxon>
        <taxon>Pseudomonadati</taxon>
        <taxon>Pseudomonadota</taxon>
        <taxon>Gammaproteobacteria</taxon>
        <taxon>Aeromonadales</taxon>
        <taxon>Aeromonadaceae</taxon>
        <taxon>Aeromonas</taxon>
    </lineage>
</organism>
<name>A0A0S2SIS9_9GAMM</name>
<gene>
    <name evidence="1" type="ORF">WL1483_2198</name>
</gene>
<dbReference type="AlphaFoldDB" id="A0A0S2SIS9"/>
<dbReference type="Proteomes" id="UP000058114">
    <property type="component" value="Chromosome"/>
</dbReference>
<evidence type="ECO:0000313" key="2">
    <source>
        <dbReference type="Proteomes" id="UP000058114"/>
    </source>
</evidence>
<reference evidence="1 2" key="2">
    <citation type="journal article" date="2016" name="Genome Announc.">
        <title>Complete Genome Sequence of the Highly Virulent Aeromonas schubertii Strain WL1483, Isolated from Diseased Snakehead Fish (Channa argus) in China.</title>
        <authorList>
            <person name="Liu L."/>
            <person name="Li N."/>
            <person name="Zhang D."/>
            <person name="Fu X."/>
            <person name="Shi C."/>
            <person name="Lin Q."/>
            <person name="Hao G."/>
        </authorList>
    </citation>
    <scope>NUCLEOTIDE SEQUENCE [LARGE SCALE GENOMIC DNA]</scope>
    <source>
        <strain evidence="1 2">WL1483</strain>
    </source>
</reference>
<sequence>MGIKAIDVTKQRSPDQGVSALAQDRQVVFRVAGGIWASNTAVLDLAVAQRAGDC</sequence>
<protein>
    <submittedName>
        <fullName evidence="1">Uncharacterized protein</fullName>
    </submittedName>
</protein>
<proteinExistence type="predicted"/>
<reference evidence="2" key="1">
    <citation type="submission" date="2015-10" db="EMBL/GenBank/DDBJ databases">
        <title>Complete Genome Sequence of Aeromonas schubertii strain WL1483.</title>
        <authorList>
            <person name="Liu L."/>
        </authorList>
    </citation>
    <scope>NUCLEOTIDE SEQUENCE [LARGE SCALE GENOMIC DNA]</scope>
    <source>
        <strain evidence="2">WL1483</strain>
    </source>
</reference>
<dbReference type="KEGG" id="asr:WL1483_2198"/>
<evidence type="ECO:0000313" key="1">
    <source>
        <dbReference type="EMBL" id="ALP41617.1"/>
    </source>
</evidence>